<comment type="caution">
    <text evidence="9">The sequence shown here is derived from an EMBL/GenBank/DDBJ whole genome shotgun (WGS) entry which is preliminary data.</text>
</comment>
<keyword evidence="6 7" id="KW-0472">Membrane</keyword>
<dbReference type="PANTHER" id="PTHR30576">
    <property type="entry name" value="COLANIC BIOSYNTHESIS UDP-GLUCOSE LIPID CARRIER TRANSFERASE"/>
    <property type="match status" value="1"/>
</dbReference>
<evidence type="ECO:0000256" key="6">
    <source>
        <dbReference type="ARBA" id="ARBA00023136"/>
    </source>
</evidence>
<feature type="domain" description="Bacterial sugar transferase" evidence="8">
    <location>
        <begin position="277"/>
        <end position="469"/>
    </location>
</feature>
<dbReference type="Pfam" id="PF13727">
    <property type="entry name" value="CoA_binding_3"/>
    <property type="match status" value="1"/>
</dbReference>
<feature type="transmembrane region" description="Helical" evidence="7">
    <location>
        <begin position="20"/>
        <end position="43"/>
    </location>
</feature>
<dbReference type="InterPro" id="IPR017472">
    <property type="entry name" value="Undecaprenyl-P_galact_Ptfrase"/>
</dbReference>
<dbReference type="GO" id="GO:0005886">
    <property type="term" value="C:plasma membrane"/>
    <property type="evidence" value="ECO:0007669"/>
    <property type="project" value="InterPro"/>
</dbReference>
<dbReference type="Proteomes" id="UP000430222">
    <property type="component" value="Unassembled WGS sequence"/>
</dbReference>
<dbReference type="Pfam" id="PF02397">
    <property type="entry name" value="Bac_transf"/>
    <property type="match status" value="1"/>
</dbReference>
<evidence type="ECO:0000256" key="2">
    <source>
        <dbReference type="ARBA" id="ARBA00006464"/>
    </source>
</evidence>
<dbReference type="Gene3D" id="3.40.50.720">
    <property type="entry name" value="NAD(P)-binding Rossmann-like Domain"/>
    <property type="match status" value="1"/>
</dbReference>
<name>A0A6I2UX29_9FIRM</name>
<feature type="transmembrane region" description="Helical" evidence="7">
    <location>
        <begin position="55"/>
        <end position="76"/>
    </location>
</feature>
<feature type="transmembrane region" description="Helical" evidence="7">
    <location>
        <begin position="116"/>
        <end position="136"/>
    </location>
</feature>
<accession>A0A6I2UX29</accession>
<feature type="transmembrane region" description="Helical" evidence="7">
    <location>
        <begin position="279"/>
        <end position="303"/>
    </location>
</feature>
<evidence type="ECO:0000256" key="1">
    <source>
        <dbReference type="ARBA" id="ARBA00004141"/>
    </source>
</evidence>
<dbReference type="EMBL" id="VUNL01000005">
    <property type="protein sequence ID" value="MSV24670.1"/>
    <property type="molecule type" value="Genomic_DNA"/>
</dbReference>
<comment type="subcellular location">
    <subcellularLocation>
        <location evidence="1">Membrane</location>
        <topology evidence="1">Multi-pass membrane protein</topology>
    </subcellularLocation>
</comment>
<keyword evidence="4 7" id="KW-0812">Transmembrane</keyword>
<sequence>MIYHDKNGHDSGRKLNYFMVPVVLVAADLLVVYGTMIGSVFLAEKVLGEPLCLPATWSVLLPVLYMSNLLFADLYRTRRVLTDYARKIFRASAAAVLTIIVFDFLMHLGYMPLSRVFLLFFWFFSFWGLYVERCLLKCFFDRLGVWRRQVIVVGAGRTAERFVKAFGSNFDIIGFIEDDASKPLLQAYPRLGGFADVEQVLRRHPVYDVVLAIPGLSKGEIVNLFYRVQPFVKQVSLIPDLFGIPVGNLKVLRSFDDQLLVLQTRNNLNRLSNRLLKRLFDLIVGSMIAVVIMPILFAVYVMIKLDSDGPAFYNAERIGKDGKLFRCYKFRSMYVDADRILLDFLDQHPAAKEEWRAFQKLRGEDPRVTKVGRFIRKYSMDELPQIFNVLQGNMSLVGPRPYLPREKETMGEYLPVIAMTMPGMTGLWQVSGRSNVTFSGRLKLDSWYVRNWNLWQDIVILFKTVKVVLGRDAY</sequence>
<evidence type="ECO:0000256" key="4">
    <source>
        <dbReference type="ARBA" id="ARBA00022692"/>
    </source>
</evidence>
<dbReference type="AlphaFoldDB" id="A0A6I2UX29"/>
<feature type="transmembrane region" description="Helical" evidence="7">
    <location>
        <begin position="88"/>
        <end position="110"/>
    </location>
</feature>
<keyword evidence="10" id="KW-1185">Reference proteome</keyword>
<evidence type="ECO:0000313" key="10">
    <source>
        <dbReference type="Proteomes" id="UP000430222"/>
    </source>
</evidence>
<dbReference type="NCBIfam" id="TIGR03022">
    <property type="entry name" value="WbaP_sugtrans"/>
    <property type="match status" value="1"/>
</dbReference>
<dbReference type="GO" id="GO:0016780">
    <property type="term" value="F:phosphotransferase activity, for other substituted phosphate groups"/>
    <property type="evidence" value="ECO:0007669"/>
    <property type="project" value="TreeGrafter"/>
</dbReference>
<evidence type="ECO:0000256" key="7">
    <source>
        <dbReference type="SAM" id="Phobius"/>
    </source>
</evidence>
<keyword evidence="3 9" id="KW-0808">Transferase</keyword>
<dbReference type="PANTHER" id="PTHR30576:SF0">
    <property type="entry name" value="UNDECAPRENYL-PHOSPHATE N-ACETYLGALACTOSAMINYL 1-PHOSPHATE TRANSFERASE-RELATED"/>
    <property type="match status" value="1"/>
</dbReference>
<proteinExistence type="inferred from homology"/>
<dbReference type="NCBIfam" id="TIGR03025">
    <property type="entry name" value="EPS_sugtrans"/>
    <property type="match status" value="1"/>
</dbReference>
<comment type="similarity">
    <text evidence="2">Belongs to the bacterial sugar transferase family.</text>
</comment>
<dbReference type="GO" id="GO:0000271">
    <property type="term" value="P:polysaccharide biosynthetic process"/>
    <property type="evidence" value="ECO:0007669"/>
    <property type="project" value="InterPro"/>
</dbReference>
<keyword evidence="5 7" id="KW-1133">Transmembrane helix</keyword>
<evidence type="ECO:0000256" key="3">
    <source>
        <dbReference type="ARBA" id="ARBA00022679"/>
    </source>
</evidence>
<gene>
    <name evidence="9" type="primary">wbaP</name>
    <name evidence="9" type="ORF">FYJ78_05625</name>
</gene>
<reference evidence="9 10" key="1">
    <citation type="submission" date="2019-08" db="EMBL/GenBank/DDBJ databases">
        <title>In-depth cultivation of the pig gut microbiome towards novel bacterial diversity and tailored functional studies.</title>
        <authorList>
            <person name="Wylensek D."/>
            <person name="Hitch T.C.A."/>
            <person name="Clavel T."/>
        </authorList>
    </citation>
    <scope>NUCLEOTIDE SEQUENCE [LARGE SCALE GENOMIC DNA]</scope>
    <source>
        <strain evidence="10">WCA-380-WT-3B3</strain>
    </source>
</reference>
<evidence type="ECO:0000313" key="9">
    <source>
        <dbReference type="EMBL" id="MSV24670.1"/>
    </source>
</evidence>
<evidence type="ECO:0000259" key="8">
    <source>
        <dbReference type="Pfam" id="PF02397"/>
    </source>
</evidence>
<evidence type="ECO:0000256" key="5">
    <source>
        <dbReference type="ARBA" id="ARBA00022989"/>
    </source>
</evidence>
<dbReference type="RefSeq" id="WP_154620440.1">
    <property type="nucleotide sequence ID" value="NZ_VUNL01000005.1"/>
</dbReference>
<organism evidence="9 10">
    <name type="scientific">Selenomonas montiformis</name>
    <dbReference type="NCBI Taxonomy" id="2652285"/>
    <lineage>
        <taxon>Bacteria</taxon>
        <taxon>Bacillati</taxon>
        <taxon>Bacillota</taxon>
        <taxon>Negativicutes</taxon>
        <taxon>Selenomonadales</taxon>
        <taxon>Selenomonadaceae</taxon>
        <taxon>Selenomonas</taxon>
    </lineage>
</organism>
<protein>
    <submittedName>
        <fullName evidence="9">Undecaprenyl-phosphate galactose phosphotransferase WbaP</fullName>
    </submittedName>
</protein>
<dbReference type="InterPro" id="IPR003362">
    <property type="entry name" value="Bact_transf"/>
</dbReference>
<dbReference type="InterPro" id="IPR017475">
    <property type="entry name" value="EPS_sugar_tfrase"/>
</dbReference>